<reference evidence="3 4" key="1">
    <citation type="submission" date="2021-11" db="EMBL/GenBank/DDBJ databases">
        <title>Aliifidinibius sp. nov., a new bacterium isolated from saline soil.</title>
        <authorList>
            <person name="Galisteo C."/>
            <person name="De La Haba R."/>
            <person name="Sanchez-Porro C."/>
            <person name="Ventosa A."/>
        </authorList>
    </citation>
    <scope>NUCLEOTIDE SEQUENCE [LARGE SCALE GENOMIC DNA]</scope>
    <source>
        <strain evidence="3 4">KACC 190600</strain>
    </source>
</reference>
<feature type="region of interest" description="Disordered" evidence="1">
    <location>
        <begin position="257"/>
        <end position="288"/>
    </location>
</feature>
<evidence type="ECO:0000256" key="2">
    <source>
        <dbReference type="SAM" id="SignalP"/>
    </source>
</evidence>
<evidence type="ECO:0000256" key="1">
    <source>
        <dbReference type="SAM" id="MobiDB-lite"/>
    </source>
</evidence>
<sequence>MKFTKLLSYTTLFALLAFFITSCDTTSTSTELGKGNVELQFKTVSGSSSSKTSSSGTIASTHDSLTIEGTNGTLQIDDIRFIVSEFELEPADAEDDSEEIEEFESRPFFVDLPLGEDVLSLANNQIQAGLYEELEFNVEDLDFDDDGEEEEHQALADSIRSEFADWPDEASMVLFGTFTSTDGQTQSFKVFAKAEIEIGREFNPPLEVTEDNIQQVVSVRINPTTWLVKEDGSVLDLTQYDWDEHQELIEFEVEFENGVEEIEVDDDDFEDEDDDNDEEEDDNNEDDD</sequence>
<proteinExistence type="predicted"/>
<feature type="signal peptide" evidence="2">
    <location>
        <begin position="1"/>
        <end position="22"/>
    </location>
</feature>
<evidence type="ECO:0008006" key="5">
    <source>
        <dbReference type="Google" id="ProtNLM"/>
    </source>
</evidence>
<dbReference type="Proteomes" id="UP001207337">
    <property type="component" value="Unassembled WGS sequence"/>
</dbReference>
<evidence type="ECO:0000313" key="3">
    <source>
        <dbReference type="EMBL" id="MCW9711461.1"/>
    </source>
</evidence>
<comment type="caution">
    <text evidence="3">The sequence shown here is derived from an EMBL/GenBank/DDBJ whole genome shotgun (WGS) entry which is preliminary data.</text>
</comment>
<protein>
    <recommendedName>
        <fullName evidence="5">DUF4382 domain-containing protein</fullName>
    </recommendedName>
</protein>
<organism evidence="3 4">
    <name type="scientific">Fodinibius salicampi</name>
    <dbReference type="NCBI Taxonomy" id="1920655"/>
    <lineage>
        <taxon>Bacteria</taxon>
        <taxon>Pseudomonadati</taxon>
        <taxon>Balneolota</taxon>
        <taxon>Balneolia</taxon>
        <taxon>Balneolales</taxon>
        <taxon>Balneolaceae</taxon>
        <taxon>Fodinibius</taxon>
    </lineage>
</organism>
<keyword evidence="2" id="KW-0732">Signal</keyword>
<name>A0ABT3PUC3_9BACT</name>
<dbReference type="RefSeq" id="WP_265786694.1">
    <property type="nucleotide sequence ID" value="NZ_BAABRS010000001.1"/>
</dbReference>
<dbReference type="EMBL" id="JAJNDC010000001">
    <property type="protein sequence ID" value="MCW9711461.1"/>
    <property type="molecule type" value="Genomic_DNA"/>
</dbReference>
<feature type="chain" id="PRO_5046861754" description="DUF4382 domain-containing protein" evidence="2">
    <location>
        <begin position="23"/>
        <end position="288"/>
    </location>
</feature>
<keyword evidence="4" id="KW-1185">Reference proteome</keyword>
<dbReference type="PROSITE" id="PS51257">
    <property type="entry name" value="PROKAR_LIPOPROTEIN"/>
    <property type="match status" value="1"/>
</dbReference>
<accession>A0ABT3PUC3</accession>
<gene>
    <name evidence="3" type="ORF">LQ318_00970</name>
</gene>
<evidence type="ECO:0000313" key="4">
    <source>
        <dbReference type="Proteomes" id="UP001207337"/>
    </source>
</evidence>